<dbReference type="InterPro" id="IPR004603">
    <property type="entry name" value="DNA_mismatch_endonuc_vsr"/>
</dbReference>
<dbReference type="Gene3D" id="3.40.960.10">
    <property type="entry name" value="VSR Endonuclease"/>
    <property type="match status" value="1"/>
</dbReference>
<keyword evidence="8" id="KW-1185">Reference proteome</keyword>
<dbReference type="EC" id="3.1.-.-" evidence="6"/>
<evidence type="ECO:0000256" key="6">
    <source>
        <dbReference type="PIRNR" id="PIRNR018267"/>
    </source>
</evidence>
<evidence type="ECO:0000256" key="5">
    <source>
        <dbReference type="ARBA" id="ARBA00023204"/>
    </source>
</evidence>
<protein>
    <recommendedName>
        <fullName evidence="6">Very short patch repair endonuclease</fullName>
        <ecNumber evidence="6">3.1.-.-</ecNumber>
    </recommendedName>
</protein>
<evidence type="ECO:0000256" key="3">
    <source>
        <dbReference type="ARBA" id="ARBA00022763"/>
    </source>
</evidence>
<evidence type="ECO:0000256" key="4">
    <source>
        <dbReference type="ARBA" id="ARBA00022801"/>
    </source>
</evidence>
<evidence type="ECO:0000256" key="1">
    <source>
        <dbReference type="ARBA" id="ARBA00022722"/>
    </source>
</evidence>
<evidence type="ECO:0000313" key="8">
    <source>
        <dbReference type="Proteomes" id="UP001233535"/>
    </source>
</evidence>
<comment type="caution">
    <text evidence="7">The sequence shown here is derived from an EMBL/GenBank/DDBJ whole genome shotgun (WGS) entry which is preliminary data.</text>
</comment>
<keyword evidence="2 6" id="KW-0255">Endonuclease</keyword>
<reference evidence="7 8" key="1">
    <citation type="submission" date="2023-04" db="EMBL/GenBank/DDBJ databases">
        <title>Lysobacter sp. strain UC isolated from soil sample.</title>
        <authorList>
            <person name="Choksket S."/>
            <person name="Harshvardhan F."/>
            <person name="Rana R."/>
            <person name="Patil P.B."/>
            <person name="Korpole S."/>
        </authorList>
    </citation>
    <scope>NUCLEOTIDE SEQUENCE [LARGE SCALE GENOMIC DNA]</scope>
    <source>
        <strain evidence="7 8">UC</strain>
    </source>
</reference>
<keyword evidence="3 6" id="KW-0227">DNA damage</keyword>
<dbReference type="InterPro" id="IPR011335">
    <property type="entry name" value="Restrct_endonuc-II-like"/>
</dbReference>
<dbReference type="Proteomes" id="UP001233535">
    <property type="component" value="Unassembled WGS sequence"/>
</dbReference>
<keyword evidence="5 6" id="KW-0234">DNA repair</keyword>
<dbReference type="RefSeq" id="WP_309263388.1">
    <property type="nucleotide sequence ID" value="NZ_JARUHG010000005.1"/>
</dbReference>
<name>A0ABU1CH36_9GAMM</name>
<dbReference type="CDD" id="cd00221">
    <property type="entry name" value="Vsr"/>
    <property type="match status" value="1"/>
</dbReference>
<sequence length="138" mass="16054">MADIMTPAQRSERMSRIRSQNTKPEMLVRRFLHGQGFRFRLHARDLPGRPDLVLPKYRTVVFVEGCFWHGHSCQKGRVPGTNPDFWQAKVACNQARDKRNQRALRRDGWRVIRVWECQLAKSKTRAAALARLVSRISG</sequence>
<organism evidence="7 8">
    <name type="scientific">Lysobacter arvi</name>
    <dbReference type="NCBI Taxonomy" id="3038776"/>
    <lineage>
        <taxon>Bacteria</taxon>
        <taxon>Pseudomonadati</taxon>
        <taxon>Pseudomonadota</taxon>
        <taxon>Gammaproteobacteria</taxon>
        <taxon>Lysobacterales</taxon>
        <taxon>Lysobacteraceae</taxon>
        <taxon>Lysobacter</taxon>
    </lineage>
</organism>
<evidence type="ECO:0000256" key="2">
    <source>
        <dbReference type="ARBA" id="ARBA00022759"/>
    </source>
</evidence>
<dbReference type="NCBIfam" id="TIGR00632">
    <property type="entry name" value="vsr"/>
    <property type="match status" value="1"/>
</dbReference>
<proteinExistence type="inferred from homology"/>
<dbReference type="Pfam" id="PF03852">
    <property type="entry name" value="Vsr"/>
    <property type="match status" value="1"/>
</dbReference>
<keyword evidence="4 6" id="KW-0378">Hydrolase</keyword>
<accession>A0ABU1CH36</accession>
<dbReference type="PIRSF" id="PIRSF018267">
    <property type="entry name" value="VSR_endonuc"/>
    <property type="match status" value="1"/>
</dbReference>
<keyword evidence="1 6" id="KW-0540">Nuclease</keyword>
<comment type="function">
    <text evidence="6">May nick specific sequences that contain T:G mispairs resulting from m5C-deamination.</text>
</comment>
<dbReference type="SUPFAM" id="SSF52980">
    <property type="entry name" value="Restriction endonuclease-like"/>
    <property type="match status" value="1"/>
</dbReference>
<dbReference type="EMBL" id="JARUHG010000005">
    <property type="protein sequence ID" value="MDR0184264.1"/>
    <property type="molecule type" value="Genomic_DNA"/>
</dbReference>
<evidence type="ECO:0000313" key="7">
    <source>
        <dbReference type="EMBL" id="MDR0184264.1"/>
    </source>
</evidence>
<gene>
    <name evidence="7" type="primary">vsr</name>
    <name evidence="7" type="ORF">P8609_14965</name>
</gene>
<dbReference type="GO" id="GO:0004519">
    <property type="term" value="F:endonuclease activity"/>
    <property type="evidence" value="ECO:0007669"/>
    <property type="project" value="UniProtKB-KW"/>
</dbReference>
<comment type="similarity">
    <text evidence="6">Belongs to the vsr family.</text>
</comment>